<dbReference type="RefSeq" id="WP_165257245.1">
    <property type="nucleotide sequence ID" value="NZ_JAAKZY010000024.1"/>
</dbReference>
<dbReference type="GO" id="GO:0032993">
    <property type="term" value="C:protein-DNA complex"/>
    <property type="evidence" value="ECO:0007669"/>
    <property type="project" value="TreeGrafter"/>
</dbReference>
<dbReference type="InterPro" id="IPR036390">
    <property type="entry name" value="WH_DNA-bd_sf"/>
</dbReference>
<name>A0A6G4V2G2_9ACTN</name>
<dbReference type="GO" id="GO:0003677">
    <property type="term" value="F:DNA binding"/>
    <property type="evidence" value="ECO:0007669"/>
    <property type="project" value="UniProtKB-KW"/>
</dbReference>
<dbReference type="InterPro" id="IPR005119">
    <property type="entry name" value="LysR_subst-bd"/>
</dbReference>
<evidence type="ECO:0000256" key="3">
    <source>
        <dbReference type="ARBA" id="ARBA00023125"/>
    </source>
</evidence>
<keyword evidence="3" id="KW-0238">DNA-binding</keyword>
<organism evidence="6 7">
    <name type="scientific">Streptomyces scabichelini</name>
    <dbReference type="NCBI Taxonomy" id="2711217"/>
    <lineage>
        <taxon>Bacteria</taxon>
        <taxon>Bacillati</taxon>
        <taxon>Actinomycetota</taxon>
        <taxon>Actinomycetes</taxon>
        <taxon>Kitasatosporales</taxon>
        <taxon>Streptomycetaceae</taxon>
        <taxon>Streptomyces</taxon>
    </lineage>
</organism>
<dbReference type="FunFam" id="1.10.10.10:FF:000001">
    <property type="entry name" value="LysR family transcriptional regulator"/>
    <property type="match status" value="1"/>
</dbReference>
<dbReference type="PRINTS" id="PR00039">
    <property type="entry name" value="HTHLYSR"/>
</dbReference>
<sequence>MELRQLRYFLVVAEELNFSSAADRLNMTQPPLSVQIRQLEEELDVVLFERTTRRVKLTAAGRAFQESTQELLDQLRSNVEDARRAAKGEWGRLALGFVPSATTENLPPILRNFRAHFSDVRLDLHELTPEQQVRDLRDGSLDCGCFYLPFADGYPFGDRNLMSAAISREPLVAVLPPGHRLAARRKIQVSDLADEPFVLVGGHSGQGLREIILEQCRRGGFVPRVVQEAALVQTIAGLVASGVGVALIPASVRRIQKTGVTYRALQDEPLDVEMGLIWARENDSPVLAGFIDVAKETNALLSPPDGTAVQVCAEKDA</sequence>
<evidence type="ECO:0000256" key="1">
    <source>
        <dbReference type="ARBA" id="ARBA00009437"/>
    </source>
</evidence>
<comment type="similarity">
    <text evidence="1">Belongs to the LysR transcriptional regulatory family.</text>
</comment>
<reference evidence="6 7" key="1">
    <citation type="submission" date="2020-02" db="EMBL/GenBank/DDBJ databases">
        <title>Whole-genome analyses of novel actinobacteria.</title>
        <authorList>
            <person name="Sahin N."/>
            <person name="Gencbay T."/>
        </authorList>
    </citation>
    <scope>NUCLEOTIDE SEQUENCE [LARGE SCALE GENOMIC DNA]</scope>
    <source>
        <strain evidence="6 7">HC44</strain>
    </source>
</reference>
<dbReference type="CDD" id="cd08414">
    <property type="entry name" value="PBP2_LTTR_aromatics_like"/>
    <property type="match status" value="1"/>
</dbReference>
<accession>A0A6G4V2G2</accession>
<dbReference type="SUPFAM" id="SSF46785">
    <property type="entry name" value="Winged helix' DNA-binding domain"/>
    <property type="match status" value="1"/>
</dbReference>
<evidence type="ECO:0000313" key="6">
    <source>
        <dbReference type="EMBL" id="NGO08053.1"/>
    </source>
</evidence>
<dbReference type="Proteomes" id="UP000472335">
    <property type="component" value="Unassembled WGS sequence"/>
</dbReference>
<keyword evidence="7" id="KW-1185">Reference proteome</keyword>
<feature type="domain" description="HTH lysR-type" evidence="5">
    <location>
        <begin position="1"/>
        <end position="58"/>
    </location>
</feature>
<gene>
    <name evidence="6" type="ORF">G5C60_10425</name>
</gene>
<keyword evidence="2" id="KW-0805">Transcription regulation</keyword>
<dbReference type="SUPFAM" id="SSF53850">
    <property type="entry name" value="Periplasmic binding protein-like II"/>
    <property type="match status" value="1"/>
</dbReference>
<evidence type="ECO:0000313" key="7">
    <source>
        <dbReference type="Proteomes" id="UP000472335"/>
    </source>
</evidence>
<dbReference type="Gene3D" id="3.40.190.10">
    <property type="entry name" value="Periplasmic binding protein-like II"/>
    <property type="match status" value="2"/>
</dbReference>
<dbReference type="InterPro" id="IPR036388">
    <property type="entry name" value="WH-like_DNA-bd_sf"/>
</dbReference>
<dbReference type="Gene3D" id="1.10.10.10">
    <property type="entry name" value="Winged helix-like DNA-binding domain superfamily/Winged helix DNA-binding domain"/>
    <property type="match status" value="1"/>
</dbReference>
<protein>
    <submittedName>
        <fullName evidence="6">LysR family transcriptional regulator</fullName>
    </submittedName>
</protein>
<evidence type="ECO:0000256" key="2">
    <source>
        <dbReference type="ARBA" id="ARBA00023015"/>
    </source>
</evidence>
<dbReference type="GO" id="GO:0003700">
    <property type="term" value="F:DNA-binding transcription factor activity"/>
    <property type="evidence" value="ECO:0007669"/>
    <property type="project" value="InterPro"/>
</dbReference>
<evidence type="ECO:0000256" key="4">
    <source>
        <dbReference type="ARBA" id="ARBA00023163"/>
    </source>
</evidence>
<evidence type="ECO:0000259" key="5">
    <source>
        <dbReference type="PROSITE" id="PS50931"/>
    </source>
</evidence>
<keyword evidence="4" id="KW-0804">Transcription</keyword>
<dbReference type="AlphaFoldDB" id="A0A6G4V2G2"/>
<dbReference type="InterPro" id="IPR000847">
    <property type="entry name" value="LysR_HTH_N"/>
</dbReference>
<dbReference type="Pfam" id="PF00126">
    <property type="entry name" value="HTH_1"/>
    <property type="match status" value="1"/>
</dbReference>
<dbReference type="PANTHER" id="PTHR30346:SF0">
    <property type="entry name" value="HCA OPERON TRANSCRIPTIONAL ACTIVATOR HCAR"/>
    <property type="match status" value="1"/>
</dbReference>
<dbReference type="EMBL" id="JAAKZY010000024">
    <property type="protein sequence ID" value="NGO08053.1"/>
    <property type="molecule type" value="Genomic_DNA"/>
</dbReference>
<proteinExistence type="inferred from homology"/>
<dbReference type="PANTHER" id="PTHR30346">
    <property type="entry name" value="TRANSCRIPTIONAL DUAL REGULATOR HCAR-RELATED"/>
    <property type="match status" value="1"/>
</dbReference>
<dbReference type="Pfam" id="PF03466">
    <property type="entry name" value="LysR_substrate"/>
    <property type="match status" value="1"/>
</dbReference>
<dbReference type="PROSITE" id="PS50931">
    <property type="entry name" value="HTH_LYSR"/>
    <property type="match status" value="1"/>
</dbReference>
<comment type="caution">
    <text evidence="6">The sequence shown here is derived from an EMBL/GenBank/DDBJ whole genome shotgun (WGS) entry which is preliminary data.</text>
</comment>